<dbReference type="PANTHER" id="PTHR33099:SF7">
    <property type="entry name" value="MYND-TYPE DOMAIN-CONTAINING PROTEIN"/>
    <property type="match status" value="1"/>
</dbReference>
<dbReference type="Proteomes" id="UP001465976">
    <property type="component" value="Unassembled WGS sequence"/>
</dbReference>
<protein>
    <recommendedName>
        <fullName evidence="1">Fe2OG dioxygenase domain-containing protein</fullName>
    </recommendedName>
</protein>
<dbReference type="EMBL" id="JBAHYK010000280">
    <property type="protein sequence ID" value="KAL0575718.1"/>
    <property type="molecule type" value="Genomic_DNA"/>
</dbReference>
<name>A0ABR3FK06_9AGAR</name>
<organism evidence="2 3">
    <name type="scientific">Marasmius crinis-equi</name>
    <dbReference type="NCBI Taxonomy" id="585013"/>
    <lineage>
        <taxon>Eukaryota</taxon>
        <taxon>Fungi</taxon>
        <taxon>Dikarya</taxon>
        <taxon>Basidiomycota</taxon>
        <taxon>Agaricomycotina</taxon>
        <taxon>Agaricomycetes</taxon>
        <taxon>Agaricomycetidae</taxon>
        <taxon>Agaricales</taxon>
        <taxon>Marasmiineae</taxon>
        <taxon>Marasmiaceae</taxon>
        <taxon>Marasmius</taxon>
    </lineage>
</organism>
<gene>
    <name evidence="2" type="ORF">V5O48_006252</name>
</gene>
<feature type="domain" description="Fe2OG dioxygenase" evidence="1">
    <location>
        <begin position="77"/>
        <end position="189"/>
    </location>
</feature>
<dbReference type="Gene3D" id="2.60.120.620">
    <property type="entry name" value="q2cbj1_9rhob like domain"/>
    <property type="match status" value="1"/>
</dbReference>
<dbReference type="PROSITE" id="PS51471">
    <property type="entry name" value="FE2OG_OXY"/>
    <property type="match status" value="1"/>
</dbReference>
<comment type="caution">
    <text evidence="2">The sequence shown here is derived from an EMBL/GenBank/DDBJ whole genome shotgun (WGS) entry which is preliminary data.</text>
</comment>
<dbReference type="InterPro" id="IPR005123">
    <property type="entry name" value="Oxoglu/Fe-dep_dioxygenase_dom"/>
</dbReference>
<evidence type="ECO:0000313" key="3">
    <source>
        <dbReference type="Proteomes" id="UP001465976"/>
    </source>
</evidence>
<reference evidence="2 3" key="1">
    <citation type="submission" date="2024-02" db="EMBL/GenBank/DDBJ databases">
        <title>A draft genome for the cacao thread blight pathogen Marasmius crinis-equi.</title>
        <authorList>
            <person name="Cohen S.P."/>
            <person name="Baruah I.K."/>
            <person name="Amoako-Attah I."/>
            <person name="Bukari Y."/>
            <person name="Meinhardt L.W."/>
            <person name="Bailey B.A."/>
        </authorList>
    </citation>
    <scope>NUCLEOTIDE SEQUENCE [LARGE SCALE GENOMIC DNA]</scope>
    <source>
        <strain evidence="2 3">GH-76</strain>
    </source>
</reference>
<accession>A0ABR3FK06</accession>
<dbReference type="PANTHER" id="PTHR33099">
    <property type="entry name" value="FE2OG DIOXYGENASE DOMAIN-CONTAINING PROTEIN"/>
    <property type="match status" value="1"/>
</dbReference>
<evidence type="ECO:0000259" key="1">
    <source>
        <dbReference type="PROSITE" id="PS51471"/>
    </source>
</evidence>
<keyword evidence="3" id="KW-1185">Reference proteome</keyword>
<evidence type="ECO:0000313" key="2">
    <source>
        <dbReference type="EMBL" id="KAL0575718.1"/>
    </source>
</evidence>
<proteinExistence type="predicted"/>
<sequence>MADSESESVESAACLVDLLHSFHCGVRANLTSSCSSSFLDLNSNATANDFEGLCFEARFTQNTDCSSSLEGEDSKRDVEAELYKLNVYSEWVHCADQSSTSLHLEDKGSLFRPHKDTPRSERMFGSLLIVSSTPHTGGKLVLRHEGKKSTFDSGKLLSDAVDEIAFVAFFSDVEHEVLPVTSGHRITLT</sequence>